<organism evidence="2 3">
    <name type="scientific">Paractinoplanes brasiliensis</name>
    <dbReference type="NCBI Taxonomy" id="52695"/>
    <lineage>
        <taxon>Bacteria</taxon>
        <taxon>Bacillati</taxon>
        <taxon>Actinomycetota</taxon>
        <taxon>Actinomycetes</taxon>
        <taxon>Micromonosporales</taxon>
        <taxon>Micromonosporaceae</taxon>
        <taxon>Paractinoplanes</taxon>
    </lineage>
</organism>
<evidence type="ECO:0000256" key="1">
    <source>
        <dbReference type="SAM" id="Phobius"/>
    </source>
</evidence>
<feature type="transmembrane region" description="Helical" evidence="1">
    <location>
        <begin position="75"/>
        <end position="93"/>
    </location>
</feature>
<feature type="transmembrane region" description="Helical" evidence="1">
    <location>
        <begin position="51"/>
        <end position="68"/>
    </location>
</feature>
<reference evidence="2 3" key="1">
    <citation type="submission" date="2019-03" db="EMBL/GenBank/DDBJ databases">
        <title>Sequencing the genomes of 1000 actinobacteria strains.</title>
        <authorList>
            <person name="Klenk H.-P."/>
        </authorList>
    </citation>
    <scope>NUCLEOTIDE SEQUENCE [LARGE SCALE GENOMIC DNA]</scope>
    <source>
        <strain evidence="2 3">DSM 43805</strain>
    </source>
</reference>
<dbReference type="AlphaFoldDB" id="A0A4R6JZV1"/>
<gene>
    <name evidence="2" type="ORF">C8E87_5729</name>
</gene>
<accession>A0A4R6JZV1</accession>
<keyword evidence="1" id="KW-0472">Membrane</keyword>
<protein>
    <submittedName>
        <fullName evidence="2">Uncharacterized protein</fullName>
    </submittedName>
</protein>
<keyword evidence="3" id="KW-1185">Reference proteome</keyword>
<dbReference type="RefSeq" id="WP_166661266.1">
    <property type="nucleotide sequence ID" value="NZ_BOMD01000064.1"/>
</dbReference>
<name>A0A4R6JZV1_9ACTN</name>
<comment type="caution">
    <text evidence="2">The sequence shown here is derived from an EMBL/GenBank/DDBJ whole genome shotgun (WGS) entry which is preliminary data.</text>
</comment>
<sequence length="143" mass="15298">MSVNTSAPRTTTARTGYAVAAAVNAVLLYLINGRPGWEVVPFLTADMDDVLTLINVSLVAGLVVNLIFLAWPEPWLVSAGGLVTVGIGLAVLFRLWQVFPFDLASGWTVTVRVVLMVAIVGTVIAVPVQIVSLVRAVRSRPRM</sequence>
<proteinExistence type="predicted"/>
<keyword evidence="1" id="KW-1133">Transmembrane helix</keyword>
<feature type="transmembrane region" description="Helical" evidence="1">
    <location>
        <begin position="12"/>
        <end position="31"/>
    </location>
</feature>
<keyword evidence="1" id="KW-0812">Transmembrane</keyword>
<dbReference type="Proteomes" id="UP000294901">
    <property type="component" value="Unassembled WGS sequence"/>
</dbReference>
<dbReference type="EMBL" id="SNWR01000001">
    <property type="protein sequence ID" value="TDO41967.1"/>
    <property type="molecule type" value="Genomic_DNA"/>
</dbReference>
<evidence type="ECO:0000313" key="3">
    <source>
        <dbReference type="Proteomes" id="UP000294901"/>
    </source>
</evidence>
<evidence type="ECO:0000313" key="2">
    <source>
        <dbReference type="EMBL" id="TDO41967.1"/>
    </source>
</evidence>
<feature type="transmembrane region" description="Helical" evidence="1">
    <location>
        <begin position="113"/>
        <end position="134"/>
    </location>
</feature>